<keyword evidence="1" id="KW-0175">Coiled coil</keyword>
<dbReference type="EMBL" id="SMGG01000004">
    <property type="protein sequence ID" value="TCK60713.1"/>
    <property type="molecule type" value="Genomic_DNA"/>
</dbReference>
<dbReference type="Proteomes" id="UP000294614">
    <property type="component" value="Unassembled WGS sequence"/>
</dbReference>
<accession>A0A4R1K9Z5</accession>
<evidence type="ECO:0000313" key="2">
    <source>
        <dbReference type="EMBL" id="TCK60713.1"/>
    </source>
</evidence>
<reference evidence="2 3" key="1">
    <citation type="submission" date="2019-03" db="EMBL/GenBank/DDBJ databases">
        <title>Genomic Encyclopedia of Type Strains, Phase IV (KMG-IV): sequencing the most valuable type-strain genomes for metagenomic binning, comparative biology and taxonomic classification.</title>
        <authorList>
            <person name="Goeker M."/>
        </authorList>
    </citation>
    <scope>NUCLEOTIDE SEQUENCE [LARGE SCALE GENOMIC DNA]</scope>
    <source>
        <strain evidence="2 3">DSM 24984</strain>
    </source>
</reference>
<evidence type="ECO:0000313" key="3">
    <source>
        <dbReference type="Proteomes" id="UP000294614"/>
    </source>
</evidence>
<proteinExistence type="predicted"/>
<evidence type="ECO:0000256" key="1">
    <source>
        <dbReference type="SAM" id="Coils"/>
    </source>
</evidence>
<organism evidence="2 3">
    <name type="scientific">Seleniivibrio woodruffii</name>
    <dbReference type="NCBI Taxonomy" id="1078050"/>
    <lineage>
        <taxon>Bacteria</taxon>
        <taxon>Pseudomonadati</taxon>
        <taxon>Deferribacterota</taxon>
        <taxon>Deferribacteres</taxon>
        <taxon>Deferribacterales</taxon>
        <taxon>Geovibrionaceae</taxon>
        <taxon>Seleniivibrio</taxon>
    </lineage>
</organism>
<feature type="coiled-coil region" evidence="1">
    <location>
        <begin position="72"/>
        <end position="99"/>
    </location>
</feature>
<name>A0A4R1K9Z5_9BACT</name>
<comment type="caution">
    <text evidence="2">The sequence shown here is derived from an EMBL/GenBank/DDBJ whole genome shotgun (WGS) entry which is preliminary data.</text>
</comment>
<sequence length="127" mass="14909">MITVSNILIRKQSCMSQSDFDVLFKQSYEAAKDLITREFDDSFLEKYQNYSFYIDQLVEFLDSVPEKSEHIISQTKNLLAEHKKVLNRLENEKTEIGKKISDKICNEHIRQKYTAKSIQSALLNKKI</sequence>
<evidence type="ECO:0008006" key="4">
    <source>
        <dbReference type="Google" id="ProtNLM"/>
    </source>
</evidence>
<gene>
    <name evidence="2" type="ORF">C8D98_1592</name>
</gene>
<protein>
    <recommendedName>
        <fullName evidence="4">Flagellar protein FliT</fullName>
    </recommendedName>
</protein>
<dbReference type="AlphaFoldDB" id="A0A4R1K9Z5"/>
<keyword evidence="3" id="KW-1185">Reference proteome</keyword>